<dbReference type="PANTHER" id="PTHR24094:SF15">
    <property type="entry name" value="AMP-DEPENDENT SYNTHETASE_LIGASE DOMAIN-CONTAINING PROTEIN-RELATED"/>
    <property type="match status" value="1"/>
</dbReference>
<protein>
    <recommendedName>
        <fullName evidence="1">GmrSD restriction endonucleases C-terminal domain-containing protein</fullName>
    </recommendedName>
</protein>
<evidence type="ECO:0000259" key="1">
    <source>
        <dbReference type="Pfam" id="PF07510"/>
    </source>
</evidence>
<dbReference type="PANTHER" id="PTHR24094">
    <property type="entry name" value="SECRETED PROTEIN"/>
    <property type="match status" value="1"/>
</dbReference>
<accession>A0A1I3WWK6</accession>
<dbReference type="RefSeq" id="WP_245783195.1">
    <property type="nucleotide sequence ID" value="NZ_CBDQZW010000049.1"/>
</dbReference>
<dbReference type="STRING" id="115433.SAMN05421835_1144"/>
<reference evidence="2 3" key="1">
    <citation type="submission" date="2016-10" db="EMBL/GenBank/DDBJ databases">
        <authorList>
            <person name="de Groot N.N."/>
        </authorList>
    </citation>
    <scope>NUCLEOTIDE SEQUENCE [LARGE SCALE GENOMIC DNA]</scope>
    <source>
        <strain evidence="2 3">DSM 44468</strain>
    </source>
</reference>
<sequence length="210" mass="23376">MKKSWWSLAVLAVVAVLVAVWQSGAFQPHVNPPANAAPAGTELAELVVQPRTGMGGYSREKFPHWATVSGECDTRETVLKRDGQDVRTDAQCRPTSGTWHSPYDGGTWTKASDVDIDHTVPLGQAWESGAAKWTNDRRKEFANDLTRPQLRAVTDNVNQAKGDRAPDEWRPPLQSDWCAYATDWITVKHYYQLTVTEAEKAALTDMLNHC</sequence>
<dbReference type="EMBL" id="FORP01000014">
    <property type="protein sequence ID" value="SFK11549.1"/>
    <property type="molecule type" value="Genomic_DNA"/>
</dbReference>
<name>A0A1I3WWK6_9PSEU</name>
<gene>
    <name evidence="2" type="ORF">SAMN05421835_1144</name>
</gene>
<organism evidence="2 3">
    <name type="scientific">Amycolatopsis sacchari</name>
    <dbReference type="NCBI Taxonomy" id="115433"/>
    <lineage>
        <taxon>Bacteria</taxon>
        <taxon>Bacillati</taxon>
        <taxon>Actinomycetota</taxon>
        <taxon>Actinomycetes</taxon>
        <taxon>Pseudonocardiales</taxon>
        <taxon>Pseudonocardiaceae</taxon>
        <taxon>Amycolatopsis</taxon>
    </lineage>
</organism>
<dbReference type="InterPro" id="IPR011089">
    <property type="entry name" value="GmrSD_C"/>
</dbReference>
<evidence type="ECO:0000313" key="3">
    <source>
        <dbReference type="Proteomes" id="UP000199025"/>
    </source>
</evidence>
<dbReference type="AlphaFoldDB" id="A0A1I3WWK6"/>
<feature type="domain" description="GmrSD restriction endonucleases C-terminal" evidence="1">
    <location>
        <begin position="109"/>
        <end position="205"/>
    </location>
</feature>
<dbReference type="Pfam" id="PF07510">
    <property type="entry name" value="GmrSD_C"/>
    <property type="match status" value="1"/>
</dbReference>
<proteinExistence type="predicted"/>
<keyword evidence="3" id="KW-1185">Reference proteome</keyword>
<evidence type="ECO:0000313" key="2">
    <source>
        <dbReference type="EMBL" id="SFK11549.1"/>
    </source>
</evidence>
<dbReference type="Proteomes" id="UP000199025">
    <property type="component" value="Unassembled WGS sequence"/>
</dbReference>